<dbReference type="InterPro" id="IPR002885">
    <property type="entry name" value="PPR_rpt"/>
</dbReference>
<feature type="repeat" description="PPR" evidence="2">
    <location>
        <begin position="320"/>
        <end position="354"/>
    </location>
</feature>
<proteinExistence type="predicted"/>
<dbReference type="InterPro" id="IPR011990">
    <property type="entry name" value="TPR-like_helical_dom_sf"/>
</dbReference>
<comment type="caution">
    <text evidence="3">The sequence shown here is derived from an EMBL/GenBank/DDBJ whole genome shotgun (WGS) entry which is preliminary data.</text>
</comment>
<evidence type="ECO:0008006" key="5">
    <source>
        <dbReference type="Google" id="ProtNLM"/>
    </source>
</evidence>
<accession>A0ABU6R8B9</accession>
<dbReference type="InterPro" id="IPR046960">
    <property type="entry name" value="PPR_At4g14850-like_plant"/>
</dbReference>
<keyword evidence="4" id="KW-1185">Reference proteome</keyword>
<evidence type="ECO:0000313" key="4">
    <source>
        <dbReference type="Proteomes" id="UP001341840"/>
    </source>
</evidence>
<feature type="repeat" description="PPR" evidence="2">
    <location>
        <begin position="407"/>
        <end position="442"/>
    </location>
</feature>
<dbReference type="PROSITE" id="PS51375">
    <property type="entry name" value="PPR"/>
    <property type="match status" value="5"/>
</dbReference>
<feature type="repeat" description="PPR" evidence="2">
    <location>
        <begin position="371"/>
        <end position="406"/>
    </location>
</feature>
<dbReference type="EMBL" id="JASCZI010030266">
    <property type="protein sequence ID" value="MED6120215.1"/>
    <property type="molecule type" value="Genomic_DNA"/>
</dbReference>
<sequence>MAVRAAFRKPLYHWNLMIRDSTNNGFFTETLNIYTSMVSHSAVHGNHFTYPLLLKDCASLGSIIHGTMIHAHVLRLGLQHDLFVQTALVDMCAKCTYVDSARQVFDEMPQRSVVSWNAMILAYSRGSLIDAALSLLKDMWVLGFEPTSSTFVSILSGCSDSDLDSFGFWWQGISIHCCLIKLGLVYSEVTLANALMGMYVRFSQMKEARKVFDLMDEKSIISWTTVMGGYVKVGHVVEAFKLFNQMQHQSTDIDFIVFLNLISCCIQVGDLLLASSVHAFVLKCGCDKEESIENLLITMYAKRSDLASARRIFDLTIKKTIFSWTSMIAGYAHSDHPLEALNLFRRLVRTDIRPDGPTKAKEVFEKVADKDLTVWSSMINSYAIHGMGKEAIDLFRKMTTTEGITPDAVVYTSVLLACTHAGLVEDGLKYFRSMQKDFGITPTIEHYTCLVDLLGRVGRLDLALDMIQGMPLEAQVQAWGPLLSACRIHGNVELGELAAVKLLELTPGSSGNYVLMANLYTSLGKWKEAHATRKLIDGKGLVKECGWSQVEISGRFHTFAAGNQSHVQSANIYKMLEDLNFTLQEGSYAGKAVTVNNEL</sequence>
<dbReference type="Proteomes" id="UP001341840">
    <property type="component" value="Unassembled WGS sequence"/>
</dbReference>
<dbReference type="Gene3D" id="1.25.40.10">
    <property type="entry name" value="Tetratricopeptide repeat domain"/>
    <property type="match status" value="4"/>
</dbReference>
<dbReference type="InterPro" id="IPR046848">
    <property type="entry name" value="E_motif"/>
</dbReference>
<reference evidence="3 4" key="1">
    <citation type="journal article" date="2023" name="Plants (Basel)">
        <title>Bridging the Gap: Combining Genomics and Transcriptomics Approaches to Understand Stylosanthes scabra, an Orphan Legume from the Brazilian Caatinga.</title>
        <authorList>
            <person name="Ferreira-Neto J.R.C."/>
            <person name="da Silva M.D."/>
            <person name="Binneck E."/>
            <person name="de Melo N.F."/>
            <person name="da Silva R.H."/>
            <person name="de Melo A.L.T.M."/>
            <person name="Pandolfi V."/>
            <person name="Bustamante F.O."/>
            <person name="Brasileiro-Vidal A.C."/>
            <person name="Benko-Iseppon A.M."/>
        </authorList>
    </citation>
    <scope>NUCLEOTIDE SEQUENCE [LARGE SCALE GENOMIC DNA]</scope>
    <source>
        <tissue evidence="3">Leaves</tissue>
    </source>
</reference>
<protein>
    <recommendedName>
        <fullName evidence="5">Pentatricopeptide repeat-containing protein</fullName>
    </recommendedName>
</protein>
<evidence type="ECO:0000313" key="3">
    <source>
        <dbReference type="EMBL" id="MED6120215.1"/>
    </source>
</evidence>
<dbReference type="NCBIfam" id="TIGR00756">
    <property type="entry name" value="PPR"/>
    <property type="match status" value="5"/>
</dbReference>
<organism evidence="3 4">
    <name type="scientific">Stylosanthes scabra</name>
    <dbReference type="NCBI Taxonomy" id="79078"/>
    <lineage>
        <taxon>Eukaryota</taxon>
        <taxon>Viridiplantae</taxon>
        <taxon>Streptophyta</taxon>
        <taxon>Embryophyta</taxon>
        <taxon>Tracheophyta</taxon>
        <taxon>Spermatophyta</taxon>
        <taxon>Magnoliopsida</taxon>
        <taxon>eudicotyledons</taxon>
        <taxon>Gunneridae</taxon>
        <taxon>Pentapetalae</taxon>
        <taxon>rosids</taxon>
        <taxon>fabids</taxon>
        <taxon>Fabales</taxon>
        <taxon>Fabaceae</taxon>
        <taxon>Papilionoideae</taxon>
        <taxon>50 kb inversion clade</taxon>
        <taxon>dalbergioids sensu lato</taxon>
        <taxon>Dalbergieae</taxon>
        <taxon>Pterocarpus clade</taxon>
        <taxon>Stylosanthes</taxon>
    </lineage>
</organism>
<evidence type="ECO:0000256" key="1">
    <source>
        <dbReference type="ARBA" id="ARBA00022737"/>
    </source>
</evidence>
<gene>
    <name evidence="3" type="ORF">PIB30_019008</name>
</gene>
<name>A0ABU6R8B9_9FABA</name>
<dbReference type="PANTHER" id="PTHR47926">
    <property type="entry name" value="PENTATRICOPEPTIDE REPEAT-CONTAINING PROTEIN"/>
    <property type="match status" value="1"/>
</dbReference>
<dbReference type="Pfam" id="PF01535">
    <property type="entry name" value="PPR"/>
    <property type="match status" value="4"/>
</dbReference>
<dbReference type="Pfam" id="PF20431">
    <property type="entry name" value="E_motif"/>
    <property type="match status" value="1"/>
</dbReference>
<feature type="repeat" description="PPR" evidence="2">
    <location>
        <begin position="219"/>
        <end position="253"/>
    </location>
</feature>
<evidence type="ECO:0000256" key="2">
    <source>
        <dbReference type="PROSITE-ProRule" id="PRU00708"/>
    </source>
</evidence>
<feature type="repeat" description="PPR" evidence="2">
    <location>
        <begin position="112"/>
        <end position="146"/>
    </location>
</feature>
<dbReference type="Pfam" id="PF13041">
    <property type="entry name" value="PPR_2"/>
    <property type="match status" value="2"/>
</dbReference>
<keyword evidence="1" id="KW-0677">Repeat</keyword>